<evidence type="ECO:0000256" key="2">
    <source>
        <dbReference type="ARBA" id="ARBA00008564"/>
    </source>
</evidence>
<dbReference type="OrthoDB" id="4533at2"/>
<keyword evidence="4 7" id="KW-0812">Transmembrane</keyword>
<evidence type="ECO:0000313" key="9">
    <source>
        <dbReference type="Proteomes" id="UP000219111"/>
    </source>
</evidence>
<accession>A0A285SSC3</accession>
<dbReference type="PANTHER" id="PTHR34857:SF2">
    <property type="entry name" value="SLL0384 PROTEIN"/>
    <property type="match status" value="1"/>
</dbReference>
<proteinExistence type="inferred from homology"/>
<keyword evidence="3" id="KW-1003">Cell membrane</keyword>
<dbReference type="Proteomes" id="UP000219111">
    <property type="component" value="Unassembled WGS sequence"/>
</dbReference>
<feature type="transmembrane region" description="Helical" evidence="7">
    <location>
        <begin position="12"/>
        <end position="42"/>
    </location>
</feature>
<dbReference type="InterPro" id="IPR051611">
    <property type="entry name" value="ECF_transporter_component"/>
</dbReference>
<dbReference type="Pfam" id="PF02361">
    <property type="entry name" value="CbiQ"/>
    <property type="match status" value="1"/>
</dbReference>
<evidence type="ECO:0000256" key="6">
    <source>
        <dbReference type="ARBA" id="ARBA00023136"/>
    </source>
</evidence>
<keyword evidence="5 7" id="KW-1133">Transmembrane helix</keyword>
<dbReference type="CDD" id="cd16914">
    <property type="entry name" value="EcfT"/>
    <property type="match status" value="1"/>
</dbReference>
<comment type="similarity">
    <text evidence="2">Belongs to the CbiQ family.</text>
</comment>
<feature type="transmembrane region" description="Helical" evidence="7">
    <location>
        <begin position="54"/>
        <end position="78"/>
    </location>
</feature>
<dbReference type="InterPro" id="IPR003339">
    <property type="entry name" value="ABC/ECF_trnsptr_transmembrane"/>
</dbReference>
<sequence>MRFAPADLRPRLGAGGLVLVLIAPLARPGPALVALALVLALYALEGRALPWRRLIHLEAFLALLFLTLPFTVPGTALLRLGPLALTDAGLARTLTLAAKVTASVLLLSALFADTAPEHLGGAMRAARLPEPLVRIFLGLVRYLALIRAEMARAQEAMRARAFHPGTNRHSWRAFGWLIGRMLMRALARADRVEEAMRLRSYTGRLPRPLLPPVGAADHARALALCAPFLAILIWELAR</sequence>
<evidence type="ECO:0000256" key="7">
    <source>
        <dbReference type="SAM" id="Phobius"/>
    </source>
</evidence>
<gene>
    <name evidence="8" type="ORF">SAMN05877831_108119</name>
</gene>
<dbReference type="RefSeq" id="WP_097070415.1">
    <property type="nucleotide sequence ID" value="NZ_OBMT01000008.1"/>
</dbReference>
<dbReference type="PANTHER" id="PTHR34857">
    <property type="entry name" value="SLL0384 PROTEIN"/>
    <property type="match status" value="1"/>
</dbReference>
<dbReference type="GO" id="GO:0005886">
    <property type="term" value="C:plasma membrane"/>
    <property type="evidence" value="ECO:0007669"/>
    <property type="project" value="UniProtKB-ARBA"/>
</dbReference>
<comment type="subcellular location">
    <subcellularLocation>
        <location evidence="1">Membrane</location>
        <topology evidence="1">Multi-pass membrane protein</topology>
    </subcellularLocation>
</comment>
<dbReference type="AlphaFoldDB" id="A0A285SSC3"/>
<reference evidence="9" key="1">
    <citation type="submission" date="2017-08" db="EMBL/GenBank/DDBJ databases">
        <authorList>
            <person name="Varghese N."/>
            <person name="Submissions S."/>
        </authorList>
    </citation>
    <scope>NUCLEOTIDE SEQUENCE [LARGE SCALE GENOMIC DNA]</scope>
    <source>
        <strain evidence="9">JA276</strain>
    </source>
</reference>
<evidence type="ECO:0000256" key="1">
    <source>
        <dbReference type="ARBA" id="ARBA00004141"/>
    </source>
</evidence>
<evidence type="ECO:0000256" key="5">
    <source>
        <dbReference type="ARBA" id="ARBA00022989"/>
    </source>
</evidence>
<dbReference type="EMBL" id="OBMT01000008">
    <property type="protein sequence ID" value="SOC10831.1"/>
    <property type="molecule type" value="Genomic_DNA"/>
</dbReference>
<evidence type="ECO:0000256" key="3">
    <source>
        <dbReference type="ARBA" id="ARBA00022475"/>
    </source>
</evidence>
<evidence type="ECO:0000313" key="8">
    <source>
        <dbReference type="EMBL" id="SOC10831.1"/>
    </source>
</evidence>
<protein>
    <submittedName>
        <fullName evidence="8">Cobalt/nickel transport system permease protein</fullName>
    </submittedName>
</protein>
<name>A0A285SSC3_9RHOB</name>
<keyword evidence="6 7" id="KW-0472">Membrane</keyword>
<evidence type="ECO:0000256" key="4">
    <source>
        <dbReference type="ARBA" id="ARBA00022692"/>
    </source>
</evidence>
<keyword evidence="9" id="KW-1185">Reference proteome</keyword>
<organism evidence="8 9">
    <name type="scientific">Rhodobacter maris</name>
    <dbReference type="NCBI Taxonomy" id="446682"/>
    <lineage>
        <taxon>Bacteria</taxon>
        <taxon>Pseudomonadati</taxon>
        <taxon>Pseudomonadota</taxon>
        <taxon>Alphaproteobacteria</taxon>
        <taxon>Rhodobacterales</taxon>
        <taxon>Rhodobacter group</taxon>
        <taxon>Rhodobacter</taxon>
    </lineage>
</organism>